<reference evidence="2" key="1">
    <citation type="journal article" date="2014" name="Int. J. Syst. Evol. Microbiol.">
        <title>Complete genome sequence of Corynebacterium casei LMG S-19264T (=DSM 44701T), isolated from a smear-ripened cheese.</title>
        <authorList>
            <consortium name="US DOE Joint Genome Institute (JGI-PGF)"/>
            <person name="Walter F."/>
            <person name="Albersmeier A."/>
            <person name="Kalinowski J."/>
            <person name="Ruckert C."/>
        </authorList>
    </citation>
    <scope>NUCLEOTIDE SEQUENCE</scope>
    <source>
        <strain evidence="2">KCTC 12988</strain>
    </source>
</reference>
<feature type="compositionally biased region" description="Low complexity" evidence="1">
    <location>
        <begin position="599"/>
        <end position="609"/>
    </location>
</feature>
<reference evidence="2" key="2">
    <citation type="submission" date="2020-09" db="EMBL/GenBank/DDBJ databases">
        <authorList>
            <person name="Sun Q."/>
            <person name="Kim S."/>
        </authorList>
    </citation>
    <scope>NUCLEOTIDE SEQUENCE</scope>
    <source>
        <strain evidence="2">KCTC 12988</strain>
    </source>
</reference>
<feature type="compositionally biased region" description="Basic and acidic residues" evidence="1">
    <location>
        <begin position="584"/>
        <end position="593"/>
    </location>
</feature>
<feature type="region of interest" description="Disordered" evidence="1">
    <location>
        <begin position="365"/>
        <end position="609"/>
    </location>
</feature>
<evidence type="ECO:0008006" key="4">
    <source>
        <dbReference type="Google" id="ProtNLM"/>
    </source>
</evidence>
<evidence type="ECO:0000313" key="2">
    <source>
        <dbReference type="EMBL" id="GHC62674.1"/>
    </source>
</evidence>
<dbReference type="AlphaFoldDB" id="A0A918WPQ7"/>
<organism evidence="2 3">
    <name type="scientific">Roseibacillus persicicus</name>
    <dbReference type="NCBI Taxonomy" id="454148"/>
    <lineage>
        <taxon>Bacteria</taxon>
        <taxon>Pseudomonadati</taxon>
        <taxon>Verrucomicrobiota</taxon>
        <taxon>Verrucomicrobiia</taxon>
        <taxon>Verrucomicrobiales</taxon>
        <taxon>Verrucomicrobiaceae</taxon>
        <taxon>Roseibacillus</taxon>
    </lineage>
</organism>
<protein>
    <recommendedName>
        <fullName evidence="4">RDD domain-containing protein</fullName>
    </recommendedName>
</protein>
<comment type="caution">
    <text evidence="2">The sequence shown here is derived from an EMBL/GenBank/DDBJ whole genome shotgun (WGS) entry which is preliminary data.</text>
</comment>
<feature type="compositionally biased region" description="Pro residues" evidence="1">
    <location>
        <begin position="559"/>
        <end position="571"/>
    </location>
</feature>
<dbReference type="Proteomes" id="UP000644507">
    <property type="component" value="Unassembled WGS sequence"/>
</dbReference>
<feature type="compositionally biased region" description="Basic and acidic residues" evidence="1">
    <location>
        <begin position="476"/>
        <end position="486"/>
    </location>
</feature>
<sequence length="744" mass="79962">MATISVPTLGIKDKTLQKGEKYEHVIEAAERSPAGEPMGAIEVSITPEMAGRIQKQFPVEVQEVGDAQDSCEPLSKAEEIVSTYADQWTVCVLEEDEISQEEEDDTLSDIDALLEAIEAILDEEENEESSILTAEISLLKDLVAKCYQPQVPLLMDRGPEAQAEPRKQPKLFPTTQSANPFLKVCENLTATPPTAPLLLMDRGLPAPEEATVQGDDSPVLSPAAPLAKRPEAVSQPRPFAELLRRKALPSPAKADEPKEEAPAQAPESPATDPKEFPANQRPSIPLPTDRMVATLDGALEAKLVNHPCQPEAPVPKPSEVTKTISPTEAPALEKKVQTPKIAEAIAKAPPAPILPFEKAIQFADLTEEPREKAPAPESTPTAQDPIEVLAETLPTAPVATETADQAADEIQTVSVKVPASDSTERPSESSQVPDKELDAKAKPLEKKVQAPKTAEAIAKAPPISVLSPTRPAHPPTKAEEPRKEIPSPEPETITQEPSKVVTETLPPKSLATDQNVQAAKTAEAAEAGVETPTPHPSLSAKKAKAPDKIEALSEGPSPLESPTPASPPTNPPSQVSSPGALSSDRGDEAKEVAGEIAPSEENTPSPTSPLLRARTIAATIDLLFAISICALANLLLPNSLHLLSFLLGASYLLTKDSLGILNGRSIGKRFMKLRAETRNHRPLTGDYRSSLRRNLSFLIAPIEFAILYVREDEPTRGLRLGDDWARTQVVPFEKPLPRKTKWLP</sequence>
<dbReference type="EMBL" id="BMXI01000015">
    <property type="protein sequence ID" value="GHC62674.1"/>
    <property type="molecule type" value="Genomic_DNA"/>
</dbReference>
<feature type="compositionally biased region" description="Low complexity" evidence="1">
    <location>
        <begin position="518"/>
        <end position="532"/>
    </location>
</feature>
<name>A0A918WPQ7_9BACT</name>
<proteinExistence type="predicted"/>
<accession>A0A918WPQ7</accession>
<evidence type="ECO:0000313" key="3">
    <source>
        <dbReference type="Proteomes" id="UP000644507"/>
    </source>
</evidence>
<keyword evidence="3" id="KW-1185">Reference proteome</keyword>
<evidence type="ECO:0000256" key="1">
    <source>
        <dbReference type="SAM" id="MobiDB-lite"/>
    </source>
</evidence>
<feature type="region of interest" description="Disordered" evidence="1">
    <location>
        <begin position="307"/>
        <end position="336"/>
    </location>
</feature>
<feature type="compositionally biased region" description="Basic and acidic residues" evidence="1">
    <location>
        <begin position="422"/>
        <end position="448"/>
    </location>
</feature>
<gene>
    <name evidence="2" type="ORF">GCM10007100_32690</name>
</gene>
<feature type="region of interest" description="Disordered" evidence="1">
    <location>
        <begin position="208"/>
        <end position="288"/>
    </location>
</feature>